<evidence type="ECO:0000259" key="12">
    <source>
        <dbReference type="PROSITE" id="PS50192"/>
    </source>
</evidence>
<dbReference type="Gene3D" id="1.10.287.950">
    <property type="entry name" value="Methyl-accepting chemotaxis protein"/>
    <property type="match status" value="1"/>
</dbReference>
<evidence type="ECO:0000256" key="3">
    <source>
        <dbReference type="ARBA" id="ARBA00022692"/>
    </source>
</evidence>
<keyword evidence="2" id="KW-1003">Cell membrane</keyword>
<dbReference type="HOGENOM" id="CLU_000445_107_19_7"/>
<dbReference type="InterPro" id="IPR004089">
    <property type="entry name" value="MCPsignal_dom"/>
</dbReference>
<dbReference type="GO" id="GO:0007165">
    <property type="term" value="P:signal transduction"/>
    <property type="evidence" value="ECO:0007669"/>
    <property type="project" value="UniProtKB-KW"/>
</dbReference>
<dbReference type="SMART" id="SM00283">
    <property type="entry name" value="MA"/>
    <property type="match status" value="1"/>
</dbReference>
<sequence>MKAFRDMSIGRRYLTIIFVLLAATTLILITCSAIFLNRTVKHAEERELRGHYEAIINSLEQKGRLAEALSILMANIPEVQANFAARNRESLTEQLSPAFNILKEKFGARQSQFHVPPATSFLRLHKPEKFGDDLSSFRNTVVNTNKTRQTTVGLEQGLAGIGIRGVAPIFHQNQHLGSVEFGMTFGQPFFDEIKSQRSIDVGLHILRDGRVQTFASTLGRKPVVAQVLLEQALAGKSVITRLKHKGQPYAILTDVVKDYSGKPIGVLEVAMNRSFYATELLTANLTAAGIGILVLLIGIYLSWRISLPISAQLQQVVKVVETIAEGDLSNSIGNHDENSGGEAGQVLKAVKTMSHKFRQVLQELSLASKSLNQSMSETSHSMQNSNQAIEQQQLQTEGISSAIEEMITTVSEVSQSARAASEMTQGANRSAENGKRTIDETISVIETLGIDMAQLQSSINKLSGNSDDIGKIIDVIVNIADQTNLLALNAAIEAARAGEAGKGFAVVADEVRTLAQRTQDATGEIRSMIENLQQGTKQTSAAMALSSRQTKESMAKIREAGTALNEITDCIEQINGMNLQIASATEQQTAVSTAISQNVHSISHIGEDNSNEMKKIVQHSEDVLVMAGQLDLQVSRFKL</sequence>
<dbReference type="Pfam" id="PF14827">
    <property type="entry name" value="dCache_3"/>
    <property type="match status" value="1"/>
</dbReference>
<dbReference type="SUPFAM" id="SSF103190">
    <property type="entry name" value="Sensory domain-like"/>
    <property type="match status" value="1"/>
</dbReference>
<organism evidence="14 15">
    <name type="scientific">Desulfotalea psychrophila (strain LSv54 / DSM 12343)</name>
    <dbReference type="NCBI Taxonomy" id="177439"/>
    <lineage>
        <taxon>Bacteria</taxon>
        <taxon>Pseudomonadati</taxon>
        <taxon>Thermodesulfobacteriota</taxon>
        <taxon>Desulfobulbia</taxon>
        <taxon>Desulfobulbales</taxon>
        <taxon>Desulfocapsaceae</taxon>
        <taxon>Desulfotalea</taxon>
    </lineage>
</organism>
<dbReference type="CDD" id="cd11386">
    <property type="entry name" value="MCP_signal"/>
    <property type="match status" value="1"/>
</dbReference>
<reference evidence="15" key="1">
    <citation type="journal article" date="2004" name="Environ. Microbiol.">
        <title>The genome of Desulfotalea psychrophila, a sulfate-reducing bacterium from permanently cold Arctic sediments.</title>
        <authorList>
            <person name="Rabus R."/>
            <person name="Ruepp A."/>
            <person name="Frickey T."/>
            <person name="Rattei T."/>
            <person name="Fartmann B."/>
            <person name="Stark M."/>
            <person name="Bauer M."/>
            <person name="Zibat A."/>
            <person name="Lombardot T."/>
            <person name="Becker I."/>
            <person name="Amann J."/>
            <person name="Gellner K."/>
            <person name="Teeling H."/>
            <person name="Leuschner W.D."/>
            <person name="Gloeckner F.-O."/>
            <person name="Lupas A.N."/>
            <person name="Amann R."/>
            <person name="Klenk H.-P."/>
        </authorList>
    </citation>
    <scope>NUCLEOTIDE SEQUENCE [LARGE SCALE GENOMIC DNA]</scope>
    <source>
        <strain evidence="15">DSM 12343 / LSv54</strain>
    </source>
</reference>
<feature type="domain" description="Methyl-accepting transducer" evidence="11">
    <location>
        <begin position="367"/>
        <end position="603"/>
    </location>
</feature>
<dbReference type="RefSeq" id="WP_011188221.1">
    <property type="nucleotide sequence ID" value="NC_006138.1"/>
</dbReference>
<accession>Q6APL7</accession>
<dbReference type="PROSITE" id="PS50192">
    <property type="entry name" value="T_SNARE"/>
    <property type="match status" value="1"/>
</dbReference>
<feature type="domain" description="HAMP" evidence="13">
    <location>
        <begin position="307"/>
        <end position="362"/>
    </location>
</feature>
<evidence type="ECO:0000256" key="10">
    <source>
        <dbReference type="SAM" id="Phobius"/>
    </source>
</evidence>
<dbReference type="STRING" id="177439.DP0978"/>
<evidence type="ECO:0000256" key="2">
    <source>
        <dbReference type="ARBA" id="ARBA00022519"/>
    </source>
</evidence>
<dbReference type="Pfam" id="PF00015">
    <property type="entry name" value="MCPsignal"/>
    <property type="match status" value="1"/>
</dbReference>
<evidence type="ECO:0000313" key="15">
    <source>
        <dbReference type="Proteomes" id="UP000000602"/>
    </source>
</evidence>
<dbReference type="Proteomes" id="UP000000602">
    <property type="component" value="Chromosome"/>
</dbReference>
<evidence type="ECO:0000256" key="9">
    <source>
        <dbReference type="SAM" id="MobiDB-lite"/>
    </source>
</evidence>
<dbReference type="EMBL" id="CR522870">
    <property type="protein sequence ID" value="CAG35707.1"/>
    <property type="molecule type" value="Genomic_DNA"/>
</dbReference>
<evidence type="ECO:0000256" key="5">
    <source>
        <dbReference type="ARBA" id="ARBA00023136"/>
    </source>
</evidence>
<feature type="domain" description="T-SNARE coiled-coil homology" evidence="12">
    <location>
        <begin position="554"/>
        <end position="616"/>
    </location>
</feature>
<dbReference type="GO" id="GO:0005886">
    <property type="term" value="C:plasma membrane"/>
    <property type="evidence" value="ECO:0007669"/>
    <property type="project" value="UniProtKB-SubCell"/>
</dbReference>
<comment type="subcellular location">
    <subcellularLocation>
        <location evidence="1">Cell inner membrane</location>
        <topology evidence="1">Multi-pass membrane protein</topology>
    </subcellularLocation>
</comment>
<dbReference type="KEGG" id="dps:DP0978"/>
<feature type="transmembrane region" description="Helical" evidence="10">
    <location>
        <begin position="12"/>
        <end position="36"/>
    </location>
</feature>
<keyword evidence="2" id="KW-0997">Cell inner membrane</keyword>
<keyword evidence="3 10" id="KW-0812">Transmembrane</keyword>
<feature type="region of interest" description="Disordered" evidence="9">
    <location>
        <begin position="372"/>
        <end position="391"/>
    </location>
</feature>
<evidence type="ECO:0000313" key="14">
    <source>
        <dbReference type="EMBL" id="CAG35707.1"/>
    </source>
</evidence>
<name>Q6APL7_DESPS</name>
<dbReference type="InterPro" id="IPR000727">
    <property type="entry name" value="T_SNARE_dom"/>
</dbReference>
<dbReference type="InterPro" id="IPR029150">
    <property type="entry name" value="dCache_3"/>
</dbReference>
<dbReference type="eggNOG" id="COG0840">
    <property type="taxonomic scope" value="Bacteria"/>
</dbReference>
<evidence type="ECO:0000259" key="11">
    <source>
        <dbReference type="PROSITE" id="PS50111"/>
    </source>
</evidence>
<proteinExistence type="inferred from homology"/>
<dbReference type="GO" id="GO:0006935">
    <property type="term" value="P:chemotaxis"/>
    <property type="evidence" value="ECO:0007669"/>
    <property type="project" value="UniProtKB-ARBA"/>
</dbReference>
<dbReference type="Gene3D" id="3.30.450.20">
    <property type="entry name" value="PAS domain"/>
    <property type="match status" value="1"/>
</dbReference>
<dbReference type="PANTHER" id="PTHR32089:SF119">
    <property type="entry name" value="METHYL-ACCEPTING CHEMOTAXIS PROTEIN CTPL"/>
    <property type="match status" value="1"/>
</dbReference>
<protein>
    <submittedName>
        <fullName evidence="14">Related to methyl-accepting chemotaxis protein</fullName>
    </submittedName>
</protein>
<evidence type="ECO:0000256" key="8">
    <source>
        <dbReference type="PROSITE-ProRule" id="PRU00284"/>
    </source>
</evidence>
<dbReference type="PROSITE" id="PS50885">
    <property type="entry name" value="HAMP"/>
    <property type="match status" value="1"/>
</dbReference>
<dbReference type="InterPro" id="IPR003660">
    <property type="entry name" value="HAMP_dom"/>
</dbReference>
<evidence type="ECO:0000259" key="13">
    <source>
        <dbReference type="PROSITE" id="PS50885"/>
    </source>
</evidence>
<feature type="transmembrane region" description="Helical" evidence="10">
    <location>
        <begin position="281"/>
        <end position="303"/>
    </location>
</feature>
<dbReference type="FunFam" id="1.10.287.950:FF:000001">
    <property type="entry name" value="Methyl-accepting chemotaxis sensory transducer"/>
    <property type="match status" value="1"/>
</dbReference>
<keyword evidence="6 8" id="KW-0807">Transducer</keyword>
<dbReference type="PANTHER" id="PTHR32089">
    <property type="entry name" value="METHYL-ACCEPTING CHEMOTAXIS PROTEIN MCPB"/>
    <property type="match status" value="1"/>
</dbReference>
<comment type="similarity">
    <text evidence="7">Belongs to the methyl-accepting chemotaxis (MCP) protein family.</text>
</comment>
<dbReference type="SUPFAM" id="SSF58104">
    <property type="entry name" value="Methyl-accepting chemotaxis protein (MCP) signaling domain"/>
    <property type="match status" value="1"/>
</dbReference>
<evidence type="ECO:0000256" key="6">
    <source>
        <dbReference type="ARBA" id="ARBA00023224"/>
    </source>
</evidence>
<dbReference type="InterPro" id="IPR029151">
    <property type="entry name" value="Sensor-like_sf"/>
</dbReference>
<dbReference type="OrthoDB" id="9816383at2"/>
<evidence type="ECO:0000256" key="7">
    <source>
        <dbReference type="ARBA" id="ARBA00029447"/>
    </source>
</evidence>
<dbReference type="AlphaFoldDB" id="Q6APL7"/>
<dbReference type="PROSITE" id="PS50111">
    <property type="entry name" value="CHEMOTAXIS_TRANSDUC_2"/>
    <property type="match status" value="1"/>
</dbReference>
<gene>
    <name evidence="14" type="ordered locus">DP0978</name>
</gene>
<keyword evidence="15" id="KW-1185">Reference proteome</keyword>
<keyword evidence="4 10" id="KW-1133">Transmembrane helix</keyword>
<evidence type="ECO:0000256" key="1">
    <source>
        <dbReference type="ARBA" id="ARBA00004429"/>
    </source>
</evidence>
<evidence type="ECO:0000256" key="4">
    <source>
        <dbReference type="ARBA" id="ARBA00022989"/>
    </source>
</evidence>
<keyword evidence="5 10" id="KW-0472">Membrane</keyword>